<dbReference type="RefSeq" id="WP_036679708.1">
    <property type="nucleotide sequence ID" value="NZ_FYEP01000001.1"/>
</dbReference>
<dbReference type="InterPro" id="IPR041698">
    <property type="entry name" value="Methyltransf_25"/>
</dbReference>
<keyword evidence="4" id="KW-1185">Reference proteome</keyword>
<dbReference type="SUPFAM" id="SSF53335">
    <property type="entry name" value="S-adenosyl-L-methionine-dependent methyltransferases"/>
    <property type="match status" value="1"/>
</dbReference>
<evidence type="ECO:0000313" key="4">
    <source>
        <dbReference type="Proteomes" id="UP000028123"/>
    </source>
</evidence>
<evidence type="ECO:0000259" key="2">
    <source>
        <dbReference type="Pfam" id="PF13649"/>
    </source>
</evidence>
<dbReference type="PANTHER" id="PTHR43861">
    <property type="entry name" value="TRANS-ACONITATE 2-METHYLTRANSFERASE-RELATED"/>
    <property type="match status" value="1"/>
</dbReference>
<dbReference type="Pfam" id="PF13649">
    <property type="entry name" value="Methyltransf_25"/>
    <property type="match status" value="1"/>
</dbReference>
<reference evidence="3 4" key="1">
    <citation type="submission" date="2014-06" db="EMBL/GenBank/DDBJ databases">
        <title>Draft genome sequence of Paenibacillus sp. MSt1.</title>
        <authorList>
            <person name="Aw Y.K."/>
            <person name="Ong K.S."/>
            <person name="Gan H.M."/>
            <person name="Lee S.M."/>
        </authorList>
    </citation>
    <scope>NUCLEOTIDE SEQUENCE [LARGE SCALE GENOMIC DNA]</scope>
    <source>
        <strain evidence="3 4">MSt1</strain>
    </source>
</reference>
<keyword evidence="1 3" id="KW-0808">Transferase</keyword>
<comment type="caution">
    <text evidence="3">The sequence shown here is derived from an EMBL/GenBank/DDBJ whole genome shotgun (WGS) entry which is preliminary data.</text>
</comment>
<dbReference type="EMBL" id="JNVM01000006">
    <property type="protein sequence ID" value="KEQ26709.1"/>
    <property type="molecule type" value="Genomic_DNA"/>
</dbReference>
<dbReference type="GO" id="GO:0008168">
    <property type="term" value="F:methyltransferase activity"/>
    <property type="evidence" value="ECO:0007669"/>
    <property type="project" value="UniProtKB-KW"/>
</dbReference>
<dbReference type="PANTHER" id="PTHR43861:SF3">
    <property type="entry name" value="PUTATIVE (AFU_ORTHOLOGUE AFUA_2G14390)-RELATED"/>
    <property type="match status" value="1"/>
</dbReference>
<dbReference type="Gene3D" id="3.40.50.150">
    <property type="entry name" value="Vaccinia Virus protein VP39"/>
    <property type="match status" value="1"/>
</dbReference>
<dbReference type="InterPro" id="IPR029063">
    <property type="entry name" value="SAM-dependent_MTases_sf"/>
</dbReference>
<sequence length="239" mass="26906">MGHTKKQLMEQFNEAASAYDRQRRKLIPCFDDFYQIAVSLTDEGNDALSILDLGAGTGLFSAFMLEKHPRAKLTLVDLSGPMLDVARTRFSGVPNVTYIVGDYTTCEYREKYDIVISSLSIHHLADAEKQKVYRTAYALLNDNGLFINADQVLGSTPALEQRYKQDWSCKVESSGLSAAEISAAYERTKLDQMSTLEEQLVWLKQAGFSDVDCIYKYFNFVVMAGRKKASEEVIDKFAN</sequence>
<protein>
    <submittedName>
        <fullName evidence="3">Methyltransferase</fullName>
    </submittedName>
</protein>
<organism evidence="3 4">
    <name type="scientific">Paenibacillus tyrfis</name>
    <dbReference type="NCBI Taxonomy" id="1501230"/>
    <lineage>
        <taxon>Bacteria</taxon>
        <taxon>Bacillati</taxon>
        <taxon>Bacillota</taxon>
        <taxon>Bacilli</taxon>
        <taxon>Bacillales</taxon>
        <taxon>Paenibacillaceae</taxon>
        <taxon>Paenibacillus</taxon>
    </lineage>
</organism>
<dbReference type="Gene3D" id="6.10.140.280">
    <property type="match status" value="1"/>
</dbReference>
<gene>
    <name evidence="3" type="ORF">ET33_33300</name>
</gene>
<name>A0A081P7N6_9BACL</name>
<accession>A0A081P7N6</accession>
<proteinExistence type="predicted"/>
<keyword evidence="3" id="KW-0489">Methyltransferase</keyword>
<dbReference type="eggNOG" id="COG2226">
    <property type="taxonomic scope" value="Bacteria"/>
</dbReference>
<evidence type="ECO:0000313" key="3">
    <source>
        <dbReference type="EMBL" id="KEQ26709.1"/>
    </source>
</evidence>
<feature type="domain" description="Methyltransferase" evidence="2">
    <location>
        <begin position="50"/>
        <end position="144"/>
    </location>
</feature>
<dbReference type="OrthoDB" id="465705at2"/>
<evidence type="ECO:0000256" key="1">
    <source>
        <dbReference type="ARBA" id="ARBA00022679"/>
    </source>
</evidence>
<dbReference type="GO" id="GO:0032259">
    <property type="term" value="P:methylation"/>
    <property type="evidence" value="ECO:0007669"/>
    <property type="project" value="UniProtKB-KW"/>
</dbReference>
<dbReference type="AlphaFoldDB" id="A0A081P7N6"/>
<dbReference type="CDD" id="cd02440">
    <property type="entry name" value="AdoMet_MTases"/>
    <property type="match status" value="1"/>
</dbReference>
<dbReference type="Proteomes" id="UP000028123">
    <property type="component" value="Unassembled WGS sequence"/>
</dbReference>